<dbReference type="GO" id="GO:0019748">
    <property type="term" value="P:secondary metabolic process"/>
    <property type="evidence" value="ECO:0007669"/>
    <property type="project" value="TreeGrafter"/>
</dbReference>
<dbReference type="Proteomes" id="UP000754750">
    <property type="component" value="Unassembled WGS sequence"/>
</dbReference>
<evidence type="ECO:0000313" key="3">
    <source>
        <dbReference type="EMBL" id="MBE6833038.1"/>
    </source>
</evidence>
<dbReference type="InterPro" id="IPR006680">
    <property type="entry name" value="Amidohydro-rel"/>
</dbReference>
<dbReference type="InterPro" id="IPR032466">
    <property type="entry name" value="Metal_Hydrolase"/>
</dbReference>
<protein>
    <submittedName>
        <fullName evidence="3">Amidohydrolase</fullName>
    </submittedName>
</protein>
<accession>A0A928Q2L0</accession>
<dbReference type="EMBL" id="SVNY01000002">
    <property type="protein sequence ID" value="MBE6833038.1"/>
    <property type="molecule type" value="Genomic_DNA"/>
</dbReference>
<comment type="caution">
    <text evidence="3">The sequence shown here is derived from an EMBL/GenBank/DDBJ whole genome shotgun (WGS) entry which is preliminary data.</text>
</comment>
<dbReference type="InterPro" id="IPR032465">
    <property type="entry name" value="ACMSD"/>
</dbReference>
<dbReference type="Pfam" id="PF04909">
    <property type="entry name" value="Amidohydro_2"/>
    <property type="match status" value="1"/>
</dbReference>
<organism evidence="3 4">
    <name type="scientific">Faecalispora sporosphaeroides</name>
    <dbReference type="NCBI Taxonomy" id="1549"/>
    <lineage>
        <taxon>Bacteria</taxon>
        <taxon>Bacillati</taxon>
        <taxon>Bacillota</taxon>
        <taxon>Clostridia</taxon>
        <taxon>Eubacteriales</taxon>
        <taxon>Oscillospiraceae</taxon>
        <taxon>Faecalispora</taxon>
    </lineage>
</organism>
<reference evidence="3" key="1">
    <citation type="submission" date="2019-04" db="EMBL/GenBank/DDBJ databases">
        <title>Evolution of Biomass-Degrading Anaerobic Consortia Revealed by Metagenomics.</title>
        <authorList>
            <person name="Peng X."/>
        </authorList>
    </citation>
    <scope>NUCLEOTIDE SEQUENCE</scope>
    <source>
        <strain evidence="3">SIG551</strain>
    </source>
</reference>
<dbReference type="Gene3D" id="3.20.20.140">
    <property type="entry name" value="Metal-dependent hydrolases"/>
    <property type="match status" value="1"/>
</dbReference>
<proteinExistence type="predicted"/>
<dbReference type="GO" id="GO:0016831">
    <property type="term" value="F:carboxy-lyase activity"/>
    <property type="evidence" value="ECO:0007669"/>
    <property type="project" value="InterPro"/>
</dbReference>
<dbReference type="AlphaFoldDB" id="A0A928Q2L0"/>
<dbReference type="PANTHER" id="PTHR21240">
    <property type="entry name" value="2-AMINO-3-CARBOXYLMUCONATE-6-SEMIALDEHYDE DECARBOXYLASE"/>
    <property type="match status" value="1"/>
</dbReference>
<sequence length="298" mass="33880">MCRLFESGIIIKKGLTLFSMIFDMHVHMFPDFLAPKALSGIGETSHVPPVTKATLSDTRTRLKEWGISGAAVLNIATRPEQQTNVNNWAAEVQDDFFYCFGSVHPDAPDAVEELWRIRGLGLFGVKLHPEYQRFFVDDKKAYPVYDALQELGLPVTFHAGWDPVSPHVVHTPPKALAKVARDFPRMTVIAAHMGGMRRSEEAEEYLIGMENVYLDTSMSYLLIDPEQAKRMILHHGSERVLYASDCPWSLPKEQMRFLERLGLPDRMLEDICWNNARRLLGLDKISGQKEPGTMRRII</sequence>
<evidence type="ECO:0000259" key="2">
    <source>
        <dbReference type="Pfam" id="PF04909"/>
    </source>
</evidence>
<evidence type="ECO:0000256" key="1">
    <source>
        <dbReference type="ARBA" id="ARBA00023239"/>
    </source>
</evidence>
<name>A0A928Q2L0_9FIRM</name>
<feature type="domain" description="Amidohydrolase-related" evidence="2">
    <location>
        <begin position="23"/>
        <end position="282"/>
    </location>
</feature>
<keyword evidence="1" id="KW-0456">Lyase</keyword>
<evidence type="ECO:0000313" key="4">
    <source>
        <dbReference type="Proteomes" id="UP000754750"/>
    </source>
</evidence>
<gene>
    <name evidence="3" type="ORF">E7512_05560</name>
</gene>
<dbReference type="PANTHER" id="PTHR21240:SF28">
    <property type="entry name" value="ISO-OROTATE DECARBOXYLASE (EUROFUNG)"/>
    <property type="match status" value="1"/>
</dbReference>
<dbReference type="CDD" id="cd01292">
    <property type="entry name" value="metallo-dependent_hydrolases"/>
    <property type="match status" value="1"/>
</dbReference>
<dbReference type="SUPFAM" id="SSF51556">
    <property type="entry name" value="Metallo-dependent hydrolases"/>
    <property type="match status" value="1"/>
</dbReference>
<dbReference type="GO" id="GO:0005737">
    <property type="term" value="C:cytoplasm"/>
    <property type="evidence" value="ECO:0007669"/>
    <property type="project" value="TreeGrafter"/>
</dbReference>
<dbReference type="GO" id="GO:0016787">
    <property type="term" value="F:hydrolase activity"/>
    <property type="evidence" value="ECO:0007669"/>
    <property type="project" value="InterPro"/>
</dbReference>